<dbReference type="FunFam" id="3.40.30.10:FF:000001">
    <property type="entry name" value="Thioredoxin"/>
    <property type="match status" value="1"/>
</dbReference>
<keyword evidence="3" id="KW-0249">Electron transport</keyword>
<evidence type="ECO:0000256" key="1">
    <source>
        <dbReference type="ARBA" id="ARBA00008987"/>
    </source>
</evidence>
<evidence type="ECO:0000256" key="3">
    <source>
        <dbReference type="ARBA" id="ARBA00022982"/>
    </source>
</evidence>
<dbReference type="Gene3D" id="1.25.40.10">
    <property type="entry name" value="Tetratricopeptide repeat domain"/>
    <property type="match status" value="2"/>
</dbReference>
<dbReference type="PANTHER" id="PTHR45663:SF11">
    <property type="entry name" value="GEO12009P1"/>
    <property type="match status" value="1"/>
</dbReference>
<evidence type="ECO:0000256" key="5">
    <source>
        <dbReference type="ARBA" id="ARBA00023284"/>
    </source>
</evidence>
<keyword evidence="11" id="KW-1185">Reference proteome</keyword>
<dbReference type="Proteomes" id="UP000249203">
    <property type="component" value="Unassembled WGS sequence"/>
</dbReference>
<dbReference type="InterPro" id="IPR011990">
    <property type="entry name" value="TPR-like_helical_dom_sf"/>
</dbReference>
<organism evidence="8 10">
    <name type="scientific">Aliidiomarina maris</name>
    <dbReference type="NCBI Taxonomy" id="531312"/>
    <lineage>
        <taxon>Bacteria</taxon>
        <taxon>Pseudomonadati</taxon>
        <taxon>Pseudomonadota</taxon>
        <taxon>Gammaproteobacteria</taxon>
        <taxon>Alteromonadales</taxon>
        <taxon>Idiomarinaceae</taxon>
        <taxon>Aliidiomarina</taxon>
    </lineage>
</organism>
<name>A0A327WR26_9GAMM</name>
<dbReference type="AlphaFoldDB" id="A0A327WR26"/>
<dbReference type="NCBIfam" id="TIGR01068">
    <property type="entry name" value="thioredoxin"/>
    <property type="match status" value="1"/>
</dbReference>
<sequence>MSSFQQQGATLSSQSNIIDINEQNAQQVLIQGSQDKVVLIDFWADWCEPCKQLMPVLEKIAADYPDDLILAKINCDEQQAIAGQFGVRSLPTLVVFKDGQPVDGVAGVQPESAIRDMLSKYLPAPQDEALQQAQDALHAEDFEAAYTFAKQAFDLAPEDPAARLILADAAASVGHTEQAKQLLSELTIADQDSYYQQILAKIKLAEEAADTPEITALEQALAASPDDLQIHVDLALQYHQVKRHEEALELLFQVLRKDMQFGDAKQTALNVINNLPSGDPLAARYRRIMYSMLY</sequence>
<dbReference type="PRINTS" id="PR00421">
    <property type="entry name" value="THIOREDOXIN"/>
</dbReference>
<dbReference type="Pfam" id="PF00085">
    <property type="entry name" value="Thioredoxin"/>
    <property type="match status" value="1"/>
</dbReference>
<keyword evidence="5" id="KW-0676">Redox-active center</keyword>
<dbReference type="GO" id="GO:0006950">
    <property type="term" value="P:response to stress"/>
    <property type="evidence" value="ECO:0007669"/>
    <property type="project" value="UniProtKB-ARBA"/>
</dbReference>
<dbReference type="GO" id="GO:0015035">
    <property type="term" value="F:protein-disulfide reductase activity"/>
    <property type="evidence" value="ECO:0007669"/>
    <property type="project" value="UniProtKB-UniRule"/>
</dbReference>
<dbReference type="InterPro" id="IPR005746">
    <property type="entry name" value="Thioredoxin"/>
</dbReference>
<dbReference type="Pfam" id="PF14561">
    <property type="entry name" value="TPR_20"/>
    <property type="match status" value="1"/>
</dbReference>
<dbReference type="SUPFAM" id="SSF52833">
    <property type="entry name" value="Thioredoxin-like"/>
    <property type="match status" value="1"/>
</dbReference>
<feature type="domain" description="Thioredoxin" evidence="7">
    <location>
        <begin position="5"/>
        <end position="123"/>
    </location>
</feature>
<dbReference type="OrthoDB" id="9790390at2"/>
<dbReference type="PROSITE" id="PS00194">
    <property type="entry name" value="THIOREDOXIN_1"/>
    <property type="match status" value="1"/>
</dbReference>
<dbReference type="GO" id="GO:0005737">
    <property type="term" value="C:cytoplasm"/>
    <property type="evidence" value="ECO:0007669"/>
    <property type="project" value="TreeGrafter"/>
</dbReference>
<proteinExistence type="inferred from homology"/>
<reference evidence="9 11" key="1">
    <citation type="journal article" date="2018" name="Front. Microbiol.">
        <title>Genome-Based Analysis Reveals the Taxonomy and Diversity of the Family Idiomarinaceae.</title>
        <authorList>
            <person name="Liu Y."/>
            <person name="Lai Q."/>
            <person name="Shao Z."/>
        </authorList>
    </citation>
    <scope>NUCLEOTIDE SEQUENCE [LARGE SCALE GENOMIC DNA]</scope>
    <source>
        <strain evidence="9 11">CF12-14</strain>
    </source>
</reference>
<evidence type="ECO:0000256" key="6">
    <source>
        <dbReference type="NCBIfam" id="TIGR01068"/>
    </source>
</evidence>
<dbReference type="InterPro" id="IPR017937">
    <property type="entry name" value="Thioredoxin_CS"/>
</dbReference>
<dbReference type="PANTHER" id="PTHR45663">
    <property type="entry name" value="GEO12009P1"/>
    <property type="match status" value="1"/>
</dbReference>
<dbReference type="EMBL" id="QLMD01000019">
    <property type="protein sequence ID" value="RAJ93537.1"/>
    <property type="molecule type" value="Genomic_DNA"/>
</dbReference>
<dbReference type="CDD" id="cd02956">
    <property type="entry name" value="ybbN"/>
    <property type="match status" value="1"/>
</dbReference>
<dbReference type="RefSeq" id="WP_111570465.1">
    <property type="nucleotide sequence ID" value="NZ_PIPK01000014.1"/>
</dbReference>
<dbReference type="EMBL" id="PIPK01000014">
    <property type="protein sequence ID" value="RUO20112.1"/>
    <property type="molecule type" value="Genomic_DNA"/>
</dbReference>
<evidence type="ECO:0000256" key="4">
    <source>
        <dbReference type="ARBA" id="ARBA00023157"/>
    </source>
</evidence>
<dbReference type="Proteomes" id="UP000287865">
    <property type="component" value="Unassembled WGS sequence"/>
</dbReference>
<dbReference type="SUPFAM" id="SSF48452">
    <property type="entry name" value="TPR-like"/>
    <property type="match status" value="1"/>
</dbReference>
<dbReference type="InterPro" id="IPR036249">
    <property type="entry name" value="Thioredoxin-like_sf"/>
</dbReference>
<protein>
    <recommendedName>
        <fullName evidence="6">Thioredoxin</fullName>
    </recommendedName>
</protein>
<evidence type="ECO:0000313" key="11">
    <source>
        <dbReference type="Proteomes" id="UP000287865"/>
    </source>
</evidence>
<reference evidence="8 10" key="2">
    <citation type="submission" date="2018-06" db="EMBL/GenBank/DDBJ databases">
        <title>Genomic Encyclopedia of Type Strains, Phase III (KMG-III): the genomes of soil and plant-associated and newly described type strains.</title>
        <authorList>
            <person name="Whitman W."/>
        </authorList>
    </citation>
    <scope>NUCLEOTIDE SEQUENCE [LARGE SCALE GENOMIC DNA]</scope>
    <source>
        <strain evidence="8 10">CGMCC 1.15366</strain>
    </source>
</reference>
<dbReference type="Pfam" id="PF14559">
    <property type="entry name" value="TPR_19"/>
    <property type="match status" value="1"/>
</dbReference>
<evidence type="ECO:0000256" key="2">
    <source>
        <dbReference type="ARBA" id="ARBA00022448"/>
    </source>
</evidence>
<dbReference type="PROSITE" id="PS51352">
    <property type="entry name" value="THIOREDOXIN_2"/>
    <property type="match status" value="1"/>
</dbReference>
<keyword evidence="2" id="KW-0813">Transport</keyword>
<gene>
    <name evidence="9" type="primary">trxA</name>
    <name evidence="8" type="ORF">B0I24_11920</name>
    <name evidence="9" type="ORF">CWE07_12430</name>
</gene>
<keyword evidence="4" id="KW-1015">Disulfide bond</keyword>
<evidence type="ECO:0000313" key="9">
    <source>
        <dbReference type="EMBL" id="RUO20112.1"/>
    </source>
</evidence>
<dbReference type="InterPro" id="IPR013766">
    <property type="entry name" value="Thioredoxin_domain"/>
</dbReference>
<dbReference type="Gene3D" id="3.40.30.10">
    <property type="entry name" value="Glutaredoxin"/>
    <property type="match status" value="1"/>
</dbReference>
<accession>A0A327WR26</accession>
<evidence type="ECO:0000313" key="8">
    <source>
        <dbReference type="EMBL" id="RAJ93537.1"/>
    </source>
</evidence>
<comment type="similarity">
    <text evidence="1">Belongs to the thioredoxin family.</text>
</comment>
<comment type="caution">
    <text evidence="8">The sequence shown here is derived from an EMBL/GenBank/DDBJ whole genome shotgun (WGS) entry which is preliminary data.</text>
</comment>
<evidence type="ECO:0000313" key="10">
    <source>
        <dbReference type="Proteomes" id="UP000249203"/>
    </source>
</evidence>
<evidence type="ECO:0000259" key="7">
    <source>
        <dbReference type="PROSITE" id="PS51352"/>
    </source>
</evidence>